<evidence type="ECO:0000259" key="6">
    <source>
        <dbReference type="Pfam" id="PF00171"/>
    </source>
</evidence>
<dbReference type="InterPro" id="IPR016163">
    <property type="entry name" value="Ald_DH_C"/>
</dbReference>
<protein>
    <submittedName>
        <fullName evidence="7">Salicylaldehyde dehydrogenase</fullName>
    </submittedName>
</protein>
<evidence type="ECO:0000256" key="4">
    <source>
        <dbReference type="PROSITE-ProRule" id="PRU10007"/>
    </source>
</evidence>
<evidence type="ECO:0000256" key="5">
    <source>
        <dbReference type="RuleBase" id="RU003345"/>
    </source>
</evidence>
<dbReference type="InterPro" id="IPR016161">
    <property type="entry name" value="Ald_DH/histidinol_DH"/>
</dbReference>
<gene>
    <name evidence="7" type="primary">vdh</name>
    <name evidence="7" type="ORF">GCM10018785_23730</name>
</gene>
<dbReference type="RefSeq" id="WP_190135848.1">
    <property type="nucleotide sequence ID" value="NZ_BNBT01000026.1"/>
</dbReference>
<dbReference type="Gene3D" id="3.40.605.10">
    <property type="entry name" value="Aldehyde Dehydrogenase, Chain A, domain 1"/>
    <property type="match status" value="1"/>
</dbReference>
<feature type="domain" description="Aldehyde dehydrogenase" evidence="6">
    <location>
        <begin position="18"/>
        <end position="479"/>
    </location>
</feature>
<evidence type="ECO:0000256" key="2">
    <source>
        <dbReference type="ARBA" id="ARBA00023002"/>
    </source>
</evidence>
<reference evidence="7" key="1">
    <citation type="journal article" date="2014" name="Int. J. Syst. Evol. Microbiol.">
        <title>Complete genome sequence of Corynebacterium casei LMG S-19264T (=DSM 44701T), isolated from a smear-ripened cheese.</title>
        <authorList>
            <consortium name="US DOE Joint Genome Institute (JGI-PGF)"/>
            <person name="Walter F."/>
            <person name="Albersmeier A."/>
            <person name="Kalinowski J."/>
            <person name="Ruckert C."/>
        </authorList>
    </citation>
    <scope>NUCLEOTIDE SEQUENCE</scope>
    <source>
        <strain evidence="7">JCM 4784</strain>
    </source>
</reference>
<proteinExistence type="inferred from homology"/>
<dbReference type="PANTHER" id="PTHR42986:SF1">
    <property type="entry name" value="BENZALDEHYDE DEHYDROGENASE YFMT"/>
    <property type="match status" value="1"/>
</dbReference>
<comment type="similarity">
    <text evidence="1 5">Belongs to the aldehyde dehydrogenase family.</text>
</comment>
<keyword evidence="8" id="KW-1185">Reference proteome</keyword>
<dbReference type="PANTHER" id="PTHR42986">
    <property type="entry name" value="BENZALDEHYDE DEHYDROGENASE YFMT"/>
    <property type="match status" value="1"/>
</dbReference>
<comment type="caution">
    <text evidence="7">The sequence shown here is derived from an EMBL/GenBank/DDBJ whole genome shotgun (WGS) entry which is preliminary data.</text>
</comment>
<keyword evidence="2 5" id="KW-0560">Oxidoreductase</keyword>
<feature type="active site" evidence="4">
    <location>
        <position position="254"/>
    </location>
</feature>
<dbReference type="InterPro" id="IPR016162">
    <property type="entry name" value="Ald_DH_N"/>
</dbReference>
<name>A0A918ZIH9_9ACTN</name>
<evidence type="ECO:0000256" key="3">
    <source>
        <dbReference type="ARBA" id="ARBA00023027"/>
    </source>
</evidence>
<dbReference type="FunFam" id="3.40.309.10:FF:000009">
    <property type="entry name" value="Aldehyde dehydrogenase A"/>
    <property type="match status" value="1"/>
</dbReference>
<dbReference type="InterPro" id="IPR029510">
    <property type="entry name" value="Ald_DH_CS_GLU"/>
</dbReference>
<dbReference type="AlphaFoldDB" id="A0A918ZIH9"/>
<dbReference type="InterPro" id="IPR015590">
    <property type="entry name" value="Aldehyde_DH_dom"/>
</dbReference>
<reference evidence="7" key="2">
    <citation type="submission" date="2020-09" db="EMBL/GenBank/DDBJ databases">
        <authorList>
            <person name="Sun Q."/>
            <person name="Ohkuma M."/>
        </authorList>
    </citation>
    <scope>NUCLEOTIDE SEQUENCE</scope>
    <source>
        <strain evidence="7">JCM 4784</strain>
    </source>
</reference>
<evidence type="ECO:0000313" key="7">
    <source>
        <dbReference type="EMBL" id="GHE53434.1"/>
    </source>
</evidence>
<evidence type="ECO:0000256" key="1">
    <source>
        <dbReference type="ARBA" id="ARBA00009986"/>
    </source>
</evidence>
<dbReference type="Gene3D" id="3.40.309.10">
    <property type="entry name" value="Aldehyde Dehydrogenase, Chain A, domain 2"/>
    <property type="match status" value="1"/>
</dbReference>
<dbReference type="GO" id="GO:0016620">
    <property type="term" value="F:oxidoreductase activity, acting on the aldehyde or oxo group of donors, NAD or NADP as acceptor"/>
    <property type="evidence" value="ECO:0007669"/>
    <property type="project" value="InterPro"/>
</dbReference>
<dbReference type="EMBL" id="BNBT01000026">
    <property type="protein sequence ID" value="GHE53434.1"/>
    <property type="molecule type" value="Genomic_DNA"/>
</dbReference>
<sequence>MTSLTRGLIIGGREIPASSGRTTPDTNPWTGTPYAHVAAGTPEDVTRAVDAADAAAADWAALAPTRRRAIFLRAAELLEARTPEAVALMAAEVGGAAPWAGFNAALAAGILREAAAAITQPTGQLLATDTPGAYSMLVRVPVGVVAAIAPWNAPLILGIRAVAMPLVMGNTVVLKPSEDAPLACGLFLADVLHEAGLPAGVLNVVTNDLADAPQVVATLIADPRVRLVNFTGSTAVGRRVGVLAAEHLKPAVLELGGKNALVVLADADVDHAVNAAAFGSFMNSGQICMSADRVIVPRDRAEEFTRKLAAKVESLPYGDPSDPATVVGPVVSARAARRIAALIQDATGKGARLLAGTGQVEGDAGTLLAPVVLTGVTKDMDIYYGEIFGPATVVHVVDSVDEAVDLANDTPYGLTAGVITEDFAAGIAVARRLRTGIVHVNDQTVADEPQAPFGGVKDSGYGRFGGQAGVDAFTDTRWVTVQAHGHAHYPF</sequence>
<dbReference type="PROSITE" id="PS00687">
    <property type="entry name" value="ALDEHYDE_DEHYDR_GLU"/>
    <property type="match status" value="1"/>
</dbReference>
<dbReference type="SUPFAM" id="SSF53720">
    <property type="entry name" value="ALDH-like"/>
    <property type="match status" value="1"/>
</dbReference>
<dbReference type="Pfam" id="PF00171">
    <property type="entry name" value="Aldedh"/>
    <property type="match status" value="1"/>
</dbReference>
<accession>A0A918ZIH9</accession>
<organism evidence="7 8">
    <name type="scientific">Streptomyces longispororuber</name>
    <dbReference type="NCBI Taxonomy" id="68230"/>
    <lineage>
        <taxon>Bacteria</taxon>
        <taxon>Bacillati</taxon>
        <taxon>Actinomycetota</taxon>
        <taxon>Actinomycetes</taxon>
        <taxon>Kitasatosporales</taxon>
        <taxon>Streptomycetaceae</taxon>
        <taxon>Streptomyces</taxon>
    </lineage>
</organism>
<keyword evidence="3" id="KW-0520">NAD</keyword>
<dbReference type="Proteomes" id="UP000608024">
    <property type="component" value="Unassembled WGS sequence"/>
</dbReference>
<evidence type="ECO:0000313" key="8">
    <source>
        <dbReference type="Proteomes" id="UP000608024"/>
    </source>
</evidence>